<dbReference type="OrthoDB" id="129043at2"/>
<feature type="chain" id="PRO_5008068815" evidence="2">
    <location>
        <begin position="22"/>
        <end position="253"/>
    </location>
</feature>
<evidence type="ECO:0000256" key="1">
    <source>
        <dbReference type="PROSITE-ProRule" id="PRU00339"/>
    </source>
</evidence>
<dbReference type="InterPro" id="IPR019734">
    <property type="entry name" value="TPR_rpt"/>
</dbReference>
<dbReference type="Pfam" id="PF13432">
    <property type="entry name" value="TPR_16"/>
    <property type="match status" value="1"/>
</dbReference>
<dbReference type="SUPFAM" id="SSF48452">
    <property type="entry name" value="TPR-like"/>
    <property type="match status" value="1"/>
</dbReference>
<dbReference type="PANTHER" id="PTHR12558">
    <property type="entry name" value="CELL DIVISION CYCLE 16,23,27"/>
    <property type="match status" value="1"/>
</dbReference>
<keyword evidence="2" id="KW-0732">Signal</keyword>
<dbReference type="SMART" id="SM00028">
    <property type="entry name" value="TPR"/>
    <property type="match status" value="3"/>
</dbReference>
<dbReference type="PROSITE" id="PS50005">
    <property type="entry name" value="TPR"/>
    <property type="match status" value="3"/>
</dbReference>
<dbReference type="Proteomes" id="UP000078476">
    <property type="component" value="Unassembled WGS sequence"/>
</dbReference>
<feature type="repeat" description="TPR" evidence="1">
    <location>
        <begin position="70"/>
        <end position="103"/>
    </location>
</feature>
<comment type="caution">
    <text evidence="3">The sequence shown here is derived from an EMBL/GenBank/DDBJ whole genome shotgun (WGS) entry which is preliminary data.</text>
</comment>
<dbReference type="EMBL" id="LUUI01000122">
    <property type="protein sequence ID" value="OAI13224.1"/>
    <property type="molecule type" value="Genomic_DNA"/>
</dbReference>
<evidence type="ECO:0000256" key="2">
    <source>
        <dbReference type="SAM" id="SignalP"/>
    </source>
</evidence>
<dbReference type="PANTHER" id="PTHR12558:SF13">
    <property type="entry name" value="CELL DIVISION CYCLE PROTEIN 27 HOMOLOG"/>
    <property type="match status" value="1"/>
</dbReference>
<evidence type="ECO:0000313" key="3">
    <source>
        <dbReference type="EMBL" id="OAI13224.1"/>
    </source>
</evidence>
<name>A0A177N6J6_9GAMM</name>
<dbReference type="InterPro" id="IPR013360">
    <property type="entry name" value="Pilus_4_PilW"/>
</dbReference>
<reference evidence="3 4" key="1">
    <citation type="submission" date="2016-03" db="EMBL/GenBank/DDBJ databases">
        <authorList>
            <person name="Ploux O."/>
        </authorList>
    </citation>
    <scope>NUCLEOTIDE SEQUENCE [LARGE SCALE GENOMIC DNA]</scope>
    <source>
        <strain evidence="3 4">R-45370</strain>
    </source>
</reference>
<dbReference type="STRING" id="980561.A1359_12535"/>
<dbReference type="AlphaFoldDB" id="A0A177N6J6"/>
<gene>
    <name evidence="3" type="ORF">A1359_12535</name>
</gene>
<dbReference type="PROSITE" id="PS51257">
    <property type="entry name" value="PROKAR_LIPOPROTEIN"/>
    <property type="match status" value="1"/>
</dbReference>
<protein>
    <submittedName>
        <fullName evidence="3">Type IV pilus biogenesis/stability protein PilW</fullName>
    </submittedName>
</protein>
<organism evidence="3 4">
    <name type="scientific">Methylomonas lenta</name>
    <dbReference type="NCBI Taxonomy" id="980561"/>
    <lineage>
        <taxon>Bacteria</taxon>
        <taxon>Pseudomonadati</taxon>
        <taxon>Pseudomonadota</taxon>
        <taxon>Gammaproteobacteria</taxon>
        <taxon>Methylococcales</taxon>
        <taxon>Methylococcaceae</taxon>
        <taxon>Methylomonas</taxon>
    </lineage>
</organism>
<dbReference type="InterPro" id="IPR011990">
    <property type="entry name" value="TPR-like_helical_dom_sf"/>
</dbReference>
<feature type="signal peptide" evidence="2">
    <location>
        <begin position="1"/>
        <end position="21"/>
    </location>
</feature>
<feature type="repeat" description="TPR" evidence="1">
    <location>
        <begin position="140"/>
        <end position="173"/>
    </location>
</feature>
<feature type="repeat" description="TPR" evidence="1">
    <location>
        <begin position="36"/>
        <end position="69"/>
    </location>
</feature>
<dbReference type="Pfam" id="PF14559">
    <property type="entry name" value="TPR_19"/>
    <property type="match status" value="1"/>
</dbReference>
<evidence type="ECO:0000313" key="4">
    <source>
        <dbReference type="Proteomes" id="UP000078476"/>
    </source>
</evidence>
<proteinExistence type="predicted"/>
<keyword evidence="1" id="KW-0802">TPR repeat</keyword>
<accession>A0A177N6J6</accession>
<dbReference type="NCBIfam" id="TIGR02521">
    <property type="entry name" value="type_IV_pilW"/>
    <property type="match status" value="1"/>
</dbReference>
<keyword evidence="4" id="KW-1185">Reference proteome</keyword>
<dbReference type="Gene3D" id="1.25.40.10">
    <property type="entry name" value="Tetratricopeptide repeat domain"/>
    <property type="match status" value="1"/>
</dbReference>
<sequence length="253" mass="29082">MSFKPTLRYVVFIAVCATTCACGLMPANSMSNSEEAKLNLQMGVRYLDMGMLEVAQEKLDTAYNLEPRNPEILNALGVFYERIKEYEKAEEFYQSAINKDNTSYYIKNNYGRFLCERGQYEKGMLLMQESLDDPMNNRTWLELSNIGICYIQQNDAVQGEEYFRRALQINPAYAPALLEMLKISYNKQQYMSARAFLERYQAAAKHTPESLWLGFQTERALGNRSAAENYKEQLMTAFPTSKQAQEAKTAISK</sequence>